<evidence type="ECO:0000313" key="2">
    <source>
        <dbReference type="EMBL" id="KKN47301.1"/>
    </source>
</evidence>
<keyword evidence="1" id="KW-0812">Transmembrane</keyword>
<organism evidence="2">
    <name type="scientific">marine sediment metagenome</name>
    <dbReference type="NCBI Taxonomy" id="412755"/>
    <lineage>
        <taxon>unclassified sequences</taxon>
        <taxon>metagenomes</taxon>
        <taxon>ecological metagenomes</taxon>
    </lineage>
</organism>
<protein>
    <submittedName>
        <fullName evidence="2">Uncharacterized protein</fullName>
    </submittedName>
</protein>
<feature type="transmembrane region" description="Helical" evidence="1">
    <location>
        <begin position="12"/>
        <end position="35"/>
    </location>
</feature>
<keyword evidence="1" id="KW-0472">Membrane</keyword>
<comment type="caution">
    <text evidence="2">The sequence shown here is derived from an EMBL/GenBank/DDBJ whole genome shotgun (WGS) entry which is preliminary data.</text>
</comment>
<dbReference type="EMBL" id="LAZR01001283">
    <property type="protein sequence ID" value="KKN47301.1"/>
    <property type="molecule type" value="Genomic_DNA"/>
</dbReference>
<proteinExistence type="predicted"/>
<sequence>MTWKIYGLFVYYFFRLVFGPVEGTCDPVFFIYLVVA</sequence>
<accession>A0A0F9TE55</accession>
<evidence type="ECO:0000256" key="1">
    <source>
        <dbReference type="SAM" id="Phobius"/>
    </source>
</evidence>
<reference evidence="2" key="1">
    <citation type="journal article" date="2015" name="Nature">
        <title>Complex archaea that bridge the gap between prokaryotes and eukaryotes.</title>
        <authorList>
            <person name="Spang A."/>
            <person name="Saw J.H."/>
            <person name="Jorgensen S.L."/>
            <person name="Zaremba-Niedzwiedzka K."/>
            <person name="Martijn J."/>
            <person name="Lind A.E."/>
            <person name="van Eijk R."/>
            <person name="Schleper C."/>
            <person name="Guy L."/>
            <person name="Ettema T.J."/>
        </authorList>
    </citation>
    <scope>NUCLEOTIDE SEQUENCE</scope>
</reference>
<dbReference type="AlphaFoldDB" id="A0A0F9TE55"/>
<name>A0A0F9TE55_9ZZZZ</name>
<gene>
    <name evidence="2" type="ORF">LCGC14_0664060</name>
</gene>
<keyword evidence="1" id="KW-1133">Transmembrane helix</keyword>